<accession>M2S6U9</accession>
<organism evidence="2 3">
    <name type="scientific">Cochliobolus sativus (strain ND90Pr / ATCC 201652)</name>
    <name type="common">Common root rot and spot blotch fungus</name>
    <name type="synonym">Bipolaris sorokiniana</name>
    <dbReference type="NCBI Taxonomy" id="665912"/>
    <lineage>
        <taxon>Eukaryota</taxon>
        <taxon>Fungi</taxon>
        <taxon>Dikarya</taxon>
        <taxon>Ascomycota</taxon>
        <taxon>Pezizomycotina</taxon>
        <taxon>Dothideomycetes</taxon>
        <taxon>Pleosporomycetidae</taxon>
        <taxon>Pleosporales</taxon>
        <taxon>Pleosporineae</taxon>
        <taxon>Pleosporaceae</taxon>
        <taxon>Bipolaris</taxon>
    </lineage>
</organism>
<dbReference type="Proteomes" id="UP000016934">
    <property type="component" value="Unassembled WGS sequence"/>
</dbReference>
<dbReference type="EMBL" id="KB445751">
    <property type="protein sequence ID" value="EMD58085.1"/>
    <property type="molecule type" value="Genomic_DNA"/>
</dbReference>
<keyword evidence="3" id="KW-1185">Reference proteome</keyword>
<dbReference type="KEGG" id="bsc:COCSADRAFT_72490"/>
<dbReference type="OMA" id="PTWRKDN"/>
<dbReference type="GO" id="GO:0003824">
    <property type="term" value="F:catalytic activity"/>
    <property type="evidence" value="ECO:0007669"/>
    <property type="project" value="InterPro"/>
</dbReference>
<dbReference type="InterPro" id="IPR005135">
    <property type="entry name" value="Endo/exonuclease/phosphatase"/>
</dbReference>
<feature type="non-terminal residue" evidence="2">
    <location>
        <position position="96"/>
    </location>
</feature>
<proteinExistence type="predicted"/>
<dbReference type="AlphaFoldDB" id="M2S6U9"/>
<dbReference type="RefSeq" id="XP_007706215.1">
    <property type="nucleotide sequence ID" value="XM_007708025.1"/>
</dbReference>
<dbReference type="GeneID" id="19140490"/>
<feature type="domain" description="Endonuclease/exonuclease/phosphatase" evidence="1">
    <location>
        <begin position="4"/>
        <end position="92"/>
    </location>
</feature>
<reference evidence="3" key="2">
    <citation type="journal article" date="2013" name="PLoS Genet.">
        <title>Comparative genome structure, secondary metabolite, and effector coding capacity across Cochliobolus pathogens.</title>
        <authorList>
            <person name="Condon B.J."/>
            <person name="Leng Y."/>
            <person name="Wu D."/>
            <person name="Bushley K.E."/>
            <person name="Ohm R.A."/>
            <person name="Otillar R."/>
            <person name="Martin J."/>
            <person name="Schackwitz W."/>
            <person name="Grimwood J."/>
            <person name="MohdZainudin N."/>
            <person name="Xue C."/>
            <person name="Wang R."/>
            <person name="Manning V.A."/>
            <person name="Dhillon B."/>
            <person name="Tu Z.J."/>
            <person name="Steffenson B.J."/>
            <person name="Salamov A."/>
            <person name="Sun H."/>
            <person name="Lowry S."/>
            <person name="LaButti K."/>
            <person name="Han J."/>
            <person name="Copeland A."/>
            <person name="Lindquist E."/>
            <person name="Barry K."/>
            <person name="Schmutz J."/>
            <person name="Baker S.E."/>
            <person name="Ciuffetti L.M."/>
            <person name="Grigoriev I.V."/>
            <person name="Zhong S."/>
            <person name="Turgeon B.G."/>
        </authorList>
    </citation>
    <scope>NUCLEOTIDE SEQUENCE [LARGE SCALE GENOMIC DNA]</scope>
    <source>
        <strain evidence="3">ND90Pr / ATCC 201652</strain>
    </source>
</reference>
<gene>
    <name evidence="2" type="ORF">COCSADRAFT_72490</name>
</gene>
<dbReference type="OrthoDB" id="3689599at2759"/>
<dbReference type="Gene3D" id="3.60.10.10">
    <property type="entry name" value="Endonuclease/exonuclease/phosphatase"/>
    <property type="match status" value="1"/>
</dbReference>
<dbReference type="Pfam" id="PF14529">
    <property type="entry name" value="Exo_endo_phos_2"/>
    <property type="match status" value="1"/>
</dbReference>
<dbReference type="HOGENOM" id="CLU_184141_0_0_1"/>
<sequence length="96" mass="10703">LPTSTILVIDANEHHPWWDPGCKKTSQGGQPLADWIEDQNLSLLNTPGATTFFRPNMSRETTLDLTIATLDLVDKVEDWQTTTETGSDHHGILFSI</sequence>
<dbReference type="SUPFAM" id="SSF56219">
    <property type="entry name" value="DNase I-like"/>
    <property type="match status" value="1"/>
</dbReference>
<evidence type="ECO:0000259" key="1">
    <source>
        <dbReference type="Pfam" id="PF14529"/>
    </source>
</evidence>
<evidence type="ECO:0000313" key="2">
    <source>
        <dbReference type="EMBL" id="EMD58085.1"/>
    </source>
</evidence>
<protein>
    <recommendedName>
        <fullName evidence="1">Endonuclease/exonuclease/phosphatase domain-containing protein</fullName>
    </recommendedName>
</protein>
<feature type="non-terminal residue" evidence="2">
    <location>
        <position position="1"/>
    </location>
</feature>
<reference evidence="2 3" key="1">
    <citation type="journal article" date="2012" name="PLoS Pathog.">
        <title>Diverse lifestyles and strategies of plant pathogenesis encoded in the genomes of eighteen Dothideomycetes fungi.</title>
        <authorList>
            <person name="Ohm R.A."/>
            <person name="Feau N."/>
            <person name="Henrissat B."/>
            <person name="Schoch C.L."/>
            <person name="Horwitz B.A."/>
            <person name="Barry K.W."/>
            <person name="Condon B.J."/>
            <person name="Copeland A.C."/>
            <person name="Dhillon B."/>
            <person name="Glaser F."/>
            <person name="Hesse C.N."/>
            <person name="Kosti I."/>
            <person name="LaButti K."/>
            <person name="Lindquist E.A."/>
            <person name="Lucas S."/>
            <person name="Salamov A.A."/>
            <person name="Bradshaw R.E."/>
            <person name="Ciuffetti L."/>
            <person name="Hamelin R.C."/>
            <person name="Kema G.H.J."/>
            <person name="Lawrence C."/>
            <person name="Scott J.A."/>
            <person name="Spatafora J.W."/>
            <person name="Turgeon B.G."/>
            <person name="de Wit P.J.G.M."/>
            <person name="Zhong S."/>
            <person name="Goodwin S.B."/>
            <person name="Grigoriev I.V."/>
        </authorList>
    </citation>
    <scope>NUCLEOTIDE SEQUENCE [LARGE SCALE GENOMIC DNA]</scope>
    <source>
        <strain evidence="3">ND90Pr / ATCC 201652</strain>
    </source>
</reference>
<name>M2S6U9_COCSN</name>
<evidence type="ECO:0000313" key="3">
    <source>
        <dbReference type="Proteomes" id="UP000016934"/>
    </source>
</evidence>
<dbReference type="InterPro" id="IPR036691">
    <property type="entry name" value="Endo/exonu/phosph_ase_sf"/>
</dbReference>